<accession>A0A242K0F6</accession>
<protein>
    <submittedName>
        <fullName evidence="1">Uncharacterized protein</fullName>
    </submittedName>
</protein>
<gene>
    <name evidence="1" type="ORF">A5844_001272</name>
</gene>
<comment type="caution">
    <text evidence="1">The sequence shown here is derived from an EMBL/GenBank/DDBJ whole genome shotgun (WGS) entry which is preliminary data.</text>
</comment>
<sequence length="84" mass="9772">MSLSAEFFIQEGLKNEPCITDPGLRKNIEQIITMYQSFLGDYFARYFLKPVFLSVPSEKSLREGANYEKYDVCKSRITYIRSSV</sequence>
<organism evidence="1 2">
    <name type="scientific">Candidatus Enterococcus wittei</name>
    <dbReference type="NCBI Taxonomy" id="1987383"/>
    <lineage>
        <taxon>Bacteria</taxon>
        <taxon>Bacillati</taxon>
        <taxon>Bacillota</taxon>
        <taxon>Bacilli</taxon>
        <taxon>Lactobacillales</taxon>
        <taxon>Enterococcaceae</taxon>
        <taxon>Enterococcus</taxon>
    </lineage>
</organism>
<reference evidence="1 2" key="1">
    <citation type="submission" date="2017-05" db="EMBL/GenBank/DDBJ databases">
        <title>The Genome Sequence of Enterococcus sp. 10A9_DIV0425.</title>
        <authorList>
            <consortium name="The Broad Institute Genomics Platform"/>
            <consortium name="The Broad Institute Genomic Center for Infectious Diseases"/>
            <person name="Earl A."/>
            <person name="Manson A."/>
            <person name="Schwartman J."/>
            <person name="Gilmore M."/>
            <person name="Abouelleil A."/>
            <person name="Cao P."/>
            <person name="Chapman S."/>
            <person name="Cusick C."/>
            <person name="Shea T."/>
            <person name="Young S."/>
            <person name="Neafsey D."/>
            <person name="Nusbaum C."/>
            <person name="Birren B."/>
        </authorList>
    </citation>
    <scope>NUCLEOTIDE SEQUENCE [LARGE SCALE GENOMIC DNA]</scope>
    <source>
        <strain evidence="1 2">10A9_DIV0425</strain>
    </source>
</reference>
<name>A0A242K0F6_9ENTE</name>
<dbReference type="STRING" id="1987383.A5844_001272"/>
<dbReference type="Proteomes" id="UP000194933">
    <property type="component" value="Unassembled WGS sequence"/>
</dbReference>
<dbReference type="EMBL" id="NGMO01000002">
    <property type="protein sequence ID" value="OTP11138.1"/>
    <property type="molecule type" value="Genomic_DNA"/>
</dbReference>
<evidence type="ECO:0000313" key="1">
    <source>
        <dbReference type="EMBL" id="OTP11138.1"/>
    </source>
</evidence>
<keyword evidence="2" id="KW-1185">Reference proteome</keyword>
<dbReference type="AlphaFoldDB" id="A0A242K0F6"/>
<proteinExistence type="predicted"/>
<evidence type="ECO:0000313" key="2">
    <source>
        <dbReference type="Proteomes" id="UP000194933"/>
    </source>
</evidence>